<dbReference type="STRING" id="999630.TUZN_1959"/>
<proteinExistence type="predicted"/>
<dbReference type="RefSeq" id="WP_013680753.1">
    <property type="nucleotide sequence ID" value="NC_015315.1"/>
</dbReference>
<gene>
    <name evidence="1" type="ordered locus">TUZN_1959</name>
</gene>
<dbReference type="EMBL" id="CP002590">
    <property type="protein sequence ID" value="AEA13418.1"/>
    <property type="molecule type" value="Genomic_DNA"/>
</dbReference>
<dbReference type="HOGENOM" id="CLU_1582951_0_0_2"/>
<protein>
    <submittedName>
        <fullName evidence="1">Uncharacterized protein</fullName>
    </submittedName>
</protein>
<evidence type="ECO:0000313" key="1">
    <source>
        <dbReference type="EMBL" id="AEA13418.1"/>
    </source>
</evidence>
<dbReference type="OrthoDB" id="28287at2157"/>
<sequence length="166" mass="18572">MSPRVVVIREGELRLDGDVVIDARPPYDFYDVVILEGKELRSVVAVGEARGDAVVGWGKYTGKPVAALLKGVLYLRAVPLTLYQEMGYLEREFSTREEVDIKKLVERLKKIVLEERRKYKKSSSLLALQKFVNGDAPLPSYLADVLGPIGKDVAAKVLEALYSEIY</sequence>
<reference evidence="1 2" key="1">
    <citation type="journal article" date="2011" name="J. Bacteriol.">
        <title>Complete genome sequence of the thermoacidophilic crenarchaeon Thermoproteus uzoniensis 768-20.</title>
        <authorList>
            <person name="Mardanov A.V."/>
            <person name="Gumerov V.M."/>
            <person name="Beletsky A.V."/>
            <person name="Prokofeva M.I."/>
            <person name="Bonch-Osmolovskaya E.A."/>
            <person name="Ravin N.V."/>
            <person name="Skryabin K.G."/>
        </authorList>
    </citation>
    <scope>NUCLEOTIDE SEQUENCE [LARGE SCALE GENOMIC DNA]</scope>
    <source>
        <strain evidence="1 2">768-20</strain>
    </source>
</reference>
<evidence type="ECO:0000313" key="2">
    <source>
        <dbReference type="Proteomes" id="UP000008138"/>
    </source>
</evidence>
<reference key="2">
    <citation type="submission" date="2011-03" db="EMBL/GenBank/DDBJ databases">
        <title>Complete genome sequence of the thermoacidophilic crenarchaeon Thermoproteus uzoniensis 768-20.</title>
        <authorList>
            <person name="Mardanov A.V."/>
            <person name="Gumerov V.M."/>
            <person name="Beletsky A.V."/>
            <person name="Prokofeva M.I."/>
            <person name="Bonch-Osmolovskaya E.A."/>
            <person name="Ravin N.V."/>
            <person name="Skryabin K.G."/>
        </authorList>
    </citation>
    <scope>NUCLEOTIDE SEQUENCE</scope>
    <source>
        <strain>768-20</strain>
    </source>
</reference>
<keyword evidence="2" id="KW-1185">Reference proteome</keyword>
<dbReference type="Proteomes" id="UP000008138">
    <property type="component" value="Chromosome"/>
</dbReference>
<name>F2L4R4_THEU7</name>
<organism evidence="1 2">
    <name type="scientific">Thermoproteus uzoniensis (strain 768-20)</name>
    <dbReference type="NCBI Taxonomy" id="999630"/>
    <lineage>
        <taxon>Archaea</taxon>
        <taxon>Thermoproteota</taxon>
        <taxon>Thermoprotei</taxon>
        <taxon>Thermoproteales</taxon>
        <taxon>Thermoproteaceae</taxon>
        <taxon>Thermoproteus</taxon>
    </lineage>
</organism>
<dbReference type="GeneID" id="10361471"/>
<dbReference type="eggNOG" id="arCOG05576">
    <property type="taxonomic scope" value="Archaea"/>
</dbReference>
<dbReference type="AlphaFoldDB" id="F2L4R4"/>
<dbReference type="KEGG" id="tuz:TUZN_1959"/>
<accession>F2L4R4</accession>